<proteinExistence type="predicted"/>
<evidence type="ECO:0000313" key="1">
    <source>
        <dbReference type="EMBL" id="KKO11292.1"/>
    </source>
</evidence>
<dbReference type="EMBL" id="LAZR01000003">
    <property type="protein sequence ID" value="KKO11292.1"/>
    <property type="molecule type" value="Genomic_DNA"/>
</dbReference>
<dbReference type="AlphaFoldDB" id="A0A0F9YGE6"/>
<protein>
    <submittedName>
        <fullName evidence="1">Uncharacterized protein</fullName>
    </submittedName>
</protein>
<accession>A0A0F9YGE6</accession>
<gene>
    <name evidence="1" type="ORF">LCGC14_0017710</name>
</gene>
<organism evidence="1">
    <name type="scientific">marine sediment metagenome</name>
    <dbReference type="NCBI Taxonomy" id="412755"/>
    <lineage>
        <taxon>unclassified sequences</taxon>
        <taxon>metagenomes</taxon>
        <taxon>ecological metagenomes</taxon>
    </lineage>
</organism>
<sequence length="45" mass="4823">MVKSLRWSNARAVAATSCNVVLDWIVAEGLAGGARKRVGRPKKAK</sequence>
<reference evidence="1" key="1">
    <citation type="journal article" date="2015" name="Nature">
        <title>Complex archaea that bridge the gap between prokaryotes and eukaryotes.</title>
        <authorList>
            <person name="Spang A."/>
            <person name="Saw J.H."/>
            <person name="Jorgensen S.L."/>
            <person name="Zaremba-Niedzwiedzka K."/>
            <person name="Martijn J."/>
            <person name="Lind A.E."/>
            <person name="van Eijk R."/>
            <person name="Schleper C."/>
            <person name="Guy L."/>
            <person name="Ettema T.J."/>
        </authorList>
    </citation>
    <scope>NUCLEOTIDE SEQUENCE</scope>
</reference>
<name>A0A0F9YGE6_9ZZZZ</name>
<comment type="caution">
    <text evidence="1">The sequence shown here is derived from an EMBL/GenBank/DDBJ whole genome shotgun (WGS) entry which is preliminary data.</text>
</comment>